<name>A0ABR8ZEK0_9FLAO</name>
<keyword evidence="2" id="KW-1185">Reference proteome</keyword>
<proteinExistence type="predicted"/>
<reference evidence="1 2" key="1">
    <citation type="submission" date="2020-09" db="EMBL/GenBank/DDBJ databases">
        <title>Genome seq and assembly of Chryseobacterium sp.</title>
        <authorList>
            <person name="Chhetri G."/>
        </authorList>
    </citation>
    <scope>NUCLEOTIDE SEQUENCE [LARGE SCALE GENOMIC DNA]</scope>
    <source>
        <strain evidence="1 2">GCR10</strain>
    </source>
</reference>
<sequence length="66" mass="7782">MKFGLQSPDVECGLWVRAGRQNQRWILWMQNSGTGRLLNKSRWVFESFIFDEVYTSIARKVNFALV</sequence>
<gene>
    <name evidence="1" type="ORF">IC610_12935</name>
</gene>
<accession>A0ABR8ZEK0</accession>
<protein>
    <submittedName>
        <fullName evidence="1">Uncharacterized protein</fullName>
    </submittedName>
</protein>
<dbReference type="RefSeq" id="WP_191737249.1">
    <property type="nucleotide sequence ID" value="NZ_JACYFS010000004.1"/>
</dbReference>
<evidence type="ECO:0000313" key="1">
    <source>
        <dbReference type="EMBL" id="MBD8083320.1"/>
    </source>
</evidence>
<dbReference type="Proteomes" id="UP000637299">
    <property type="component" value="Unassembled WGS sequence"/>
</dbReference>
<dbReference type="EMBL" id="JACYFS010000004">
    <property type="protein sequence ID" value="MBD8083320.1"/>
    <property type="molecule type" value="Genomic_DNA"/>
</dbReference>
<organism evidence="1 2">
    <name type="scientific">Chryseobacterium caseinilyticum</name>
    <dbReference type="NCBI Taxonomy" id="2771428"/>
    <lineage>
        <taxon>Bacteria</taxon>
        <taxon>Pseudomonadati</taxon>
        <taxon>Bacteroidota</taxon>
        <taxon>Flavobacteriia</taxon>
        <taxon>Flavobacteriales</taxon>
        <taxon>Weeksellaceae</taxon>
        <taxon>Chryseobacterium group</taxon>
        <taxon>Chryseobacterium</taxon>
    </lineage>
</organism>
<comment type="caution">
    <text evidence="1">The sequence shown here is derived from an EMBL/GenBank/DDBJ whole genome shotgun (WGS) entry which is preliminary data.</text>
</comment>
<evidence type="ECO:0000313" key="2">
    <source>
        <dbReference type="Proteomes" id="UP000637299"/>
    </source>
</evidence>